<dbReference type="InterPro" id="IPR025623">
    <property type="entry name" value="YusW"/>
</dbReference>
<protein>
    <submittedName>
        <fullName evidence="1">YusW family protein</fullName>
    </submittedName>
</protein>
<dbReference type="PROSITE" id="PS51257">
    <property type="entry name" value="PROKAR_LIPOPROTEIN"/>
    <property type="match status" value="1"/>
</dbReference>
<dbReference type="Proteomes" id="UP000698173">
    <property type="component" value="Unassembled WGS sequence"/>
</dbReference>
<reference evidence="1" key="1">
    <citation type="journal article" date="2021" name="PeerJ">
        <title>Extensive microbial diversity within the chicken gut microbiome revealed by metagenomics and culture.</title>
        <authorList>
            <person name="Gilroy R."/>
            <person name="Ravi A."/>
            <person name="Getino M."/>
            <person name="Pursley I."/>
            <person name="Horton D.L."/>
            <person name="Alikhan N.F."/>
            <person name="Baker D."/>
            <person name="Gharbi K."/>
            <person name="Hall N."/>
            <person name="Watson M."/>
            <person name="Adriaenssens E.M."/>
            <person name="Foster-Nyarko E."/>
            <person name="Jarju S."/>
            <person name="Secka A."/>
            <person name="Antonio M."/>
            <person name="Oren A."/>
            <person name="Chaudhuri R.R."/>
            <person name="La Ragione R."/>
            <person name="Hildebrand F."/>
            <person name="Pallen M.J."/>
        </authorList>
    </citation>
    <scope>NUCLEOTIDE SEQUENCE</scope>
    <source>
        <strain evidence="1">CHK171-7178</strain>
    </source>
</reference>
<name>A0A921FYC1_SPOPS</name>
<accession>A0A921FYC1</accession>
<sequence length="148" mass="16920">MTQLKVMRKILIVTIISSIVLIVGCSNKNLVTEPDASKEPFGEKYGFTSFDITIDTKELKEALIANYNEKRDKTEAIYKNQAEDLYLNGNKAMKKLDTLFEELSLDPDMDAEDIIKKASETFGIIDYKTLKIKVQFKGHDKKELMMTK</sequence>
<organism evidence="1 2">
    <name type="scientific">Sporosarcina psychrophila</name>
    <name type="common">Bacillus psychrophilus</name>
    <dbReference type="NCBI Taxonomy" id="1476"/>
    <lineage>
        <taxon>Bacteria</taxon>
        <taxon>Bacillati</taxon>
        <taxon>Bacillota</taxon>
        <taxon>Bacilli</taxon>
        <taxon>Bacillales</taxon>
        <taxon>Caryophanaceae</taxon>
        <taxon>Sporosarcina</taxon>
    </lineage>
</organism>
<comment type="caution">
    <text evidence="1">The sequence shown here is derived from an EMBL/GenBank/DDBJ whole genome shotgun (WGS) entry which is preliminary data.</text>
</comment>
<dbReference type="AlphaFoldDB" id="A0A921FYC1"/>
<dbReference type="EMBL" id="DYWT01000092">
    <property type="protein sequence ID" value="HJF31234.1"/>
    <property type="molecule type" value="Genomic_DNA"/>
</dbReference>
<proteinExistence type="predicted"/>
<evidence type="ECO:0000313" key="2">
    <source>
        <dbReference type="Proteomes" id="UP000698173"/>
    </source>
</evidence>
<reference evidence="1" key="2">
    <citation type="submission" date="2021-09" db="EMBL/GenBank/DDBJ databases">
        <authorList>
            <person name="Gilroy R."/>
        </authorList>
    </citation>
    <scope>NUCLEOTIDE SEQUENCE</scope>
    <source>
        <strain evidence="1">CHK171-7178</strain>
    </source>
</reference>
<dbReference type="Pfam" id="PF14039">
    <property type="entry name" value="YusW"/>
    <property type="match status" value="1"/>
</dbReference>
<gene>
    <name evidence="1" type="ORF">K8V56_05575</name>
</gene>
<evidence type="ECO:0000313" key="1">
    <source>
        <dbReference type="EMBL" id="HJF31234.1"/>
    </source>
</evidence>